<dbReference type="PANTHER" id="PTHR32120:SF10">
    <property type="entry name" value="SMALL RIBOSOMAL SUBUNIT BIOGENESIS GTPASE RSGA"/>
    <property type="match status" value="1"/>
</dbReference>
<evidence type="ECO:0000256" key="9">
    <source>
        <dbReference type="ARBA" id="ARBA00023134"/>
    </source>
</evidence>
<dbReference type="Proteomes" id="UP000030960">
    <property type="component" value="Unassembled WGS sequence"/>
</dbReference>
<dbReference type="STRING" id="561184.SAMN05216376_102102"/>
<dbReference type="Pfam" id="PF03193">
    <property type="entry name" value="RsgA_GTPase"/>
    <property type="match status" value="1"/>
</dbReference>
<dbReference type="InterPro" id="IPR004881">
    <property type="entry name" value="Ribosome_biogen_GTPase_RsgA"/>
</dbReference>
<dbReference type="PANTHER" id="PTHR32120">
    <property type="entry name" value="SMALL RIBOSOMAL SUBUNIT BIOGENESIS GTPASE RSGA"/>
    <property type="match status" value="1"/>
</dbReference>
<dbReference type="EC" id="3.6.1.-" evidence="10"/>
<dbReference type="AlphaFoldDB" id="A0A0B3S636"/>
<dbReference type="PATRIC" id="fig|1515334.3.peg.3181"/>
<dbReference type="GO" id="GO:0003924">
    <property type="term" value="F:GTPase activity"/>
    <property type="evidence" value="ECO:0007669"/>
    <property type="project" value="UniProtKB-UniRule"/>
</dbReference>
<evidence type="ECO:0000256" key="2">
    <source>
        <dbReference type="ARBA" id="ARBA00022517"/>
    </source>
</evidence>
<dbReference type="GO" id="GO:0005737">
    <property type="term" value="C:cytoplasm"/>
    <property type="evidence" value="ECO:0007669"/>
    <property type="project" value="UniProtKB-SubCell"/>
</dbReference>
<feature type="binding site" evidence="10">
    <location>
        <begin position="189"/>
        <end position="197"/>
    </location>
    <ligand>
        <name>GTP</name>
        <dbReference type="ChEBI" id="CHEBI:37565"/>
    </ligand>
</feature>
<dbReference type="Gene3D" id="1.10.40.50">
    <property type="entry name" value="Probable gtpase engc, domain 3"/>
    <property type="match status" value="1"/>
</dbReference>
<dbReference type="RefSeq" id="WP_043143313.1">
    <property type="nucleotide sequence ID" value="NZ_JSUQ01000012.1"/>
</dbReference>
<feature type="binding site" evidence="10">
    <location>
        <position position="282"/>
    </location>
    <ligand>
        <name>Zn(2+)</name>
        <dbReference type="ChEBI" id="CHEBI:29105"/>
    </ligand>
</feature>
<keyword evidence="9 10" id="KW-0342">GTP-binding</keyword>
<evidence type="ECO:0000256" key="4">
    <source>
        <dbReference type="ARBA" id="ARBA00022730"/>
    </source>
</evidence>
<keyword evidence="5 10" id="KW-0547">Nucleotide-binding</keyword>
<dbReference type="EMBL" id="JSUQ01000012">
    <property type="protein sequence ID" value="KHQ52146.1"/>
    <property type="molecule type" value="Genomic_DNA"/>
</dbReference>
<dbReference type="PROSITE" id="PS50936">
    <property type="entry name" value="ENGC_GTPASE"/>
    <property type="match status" value="1"/>
</dbReference>
<evidence type="ECO:0000259" key="12">
    <source>
        <dbReference type="PROSITE" id="PS51721"/>
    </source>
</evidence>
<dbReference type="GO" id="GO:0005525">
    <property type="term" value="F:GTP binding"/>
    <property type="evidence" value="ECO:0007669"/>
    <property type="project" value="UniProtKB-UniRule"/>
</dbReference>
<keyword evidence="1 10" id="KW-0963">Cytoplasm</keyword>
<dbReference type="InterPro" id="IPR030378">
    <property type="entry name" value="G_CP_dom"/>
</dbReference>
<comment type="function">
    <text evidence="10">One of several proteins that assist in the late maturation steps of the functional core of the 30S ribosomal subunit. Helps release RbfA from mature subunits. May play a role in the assembly of ribosomal proteins into the subunit. Circularly permuted GTPase that catalyzes slow GTP hydrolysis, GTPase activity is stimulated by the 30S ribosomal subunit.</text>
</comment>
<feature type="binding site" evidence="10">
    <location>
        <position position="269"/>
    </location>
    <ligand>
        <name>Zn(2+)</name>
        <dbReference type="ChEBI" id="CHEBI:29105"/>
    </ligand>
</feature>
<keyword evidence="4 10" id="KW-0699">rRNA-binding</keyword>
<feature type="domain" description="CP-type G" evidence="12">
    <location>
        <begin position="90"/>
        <end position="246"/>
    </location>
</feature>
<evidence type="ECO:0000256" key="1">
    <source>
        <dbReference type="ARBA" id="ARBA00022490"/>
    </source>
</evidence>
<evidence type="ECO:0000259" key="11">
    <source>
        <dbReference type="PROSITE" id="PS50936"/>
    </source>
</evidence>
<comment type="similarity">
    <text evidence="10">Belongs to the TRAFAC class YlqF/YawG GTPase family. RsgA subfamily.</text>
</comment>
<feature type="binding site" evidence="10">
    <location>
        <position position="274"/>
    </location>
    <ligand>
        <name>Zn(2+)</name>
        <dbReference type="ChEBI" id="CHEBI:29105"/>
    </ligand>
</feature>
<keyword evidence="7 10" id="KW-0862">Zinc</keyword>
<evidence type="ECO:0000256" key="7">
    <source>
        <dbReference type="ARBA" id="ARBA00022833"/>
    </source>
</evidence>
<reference evidence="13 14" key="1">
    <citation type="submission" date="2014-10" db="EMBL/GenBank/DDBJ databases">
        <title>Genome sequence of Ponticoccus sp. strain UMTAT08 isolated from clonal culture of toxic dinoflagellate Alexandrium tamiyavanichii.</title>
        <authorList>
            <person name="Gan H.Y."/>
            <person name="Muhd D.-D."/>
            <person name="Mohd Noor M.E."/>
            <person name="Yeong Y.S."/>
            <person name="Usup G."/>
        </authorList>
    </citation>
    <scope>NUCLEOTIDE SEQUENCE [LARGE SCALE GENOMIC DNA]</scope>
    <source>
        <strain evidence="13 14">UMTAT08</strain>
    </source>
</reference>
<dbReference type="SUPFAM" id="SSF52540">
    <property type="entry name" value="P-loop containing nucleoside triphosphate hydrolases"/>
    <property type="match status" value="1"/>
</dbReference>
<dbReference type="Gene3D" id="3.40.50.300">
    <property type="entry name" value="P-loop containing nucleotide triphosphate hydrolases"/>
    <property type="match status" value="1"/>
</dbReference>
<comment type="caution">
    <text evidence="13">The sequence shown here is derived from an EMBL/GenBank/DDBJ whole genome shotgun (WGS) entry which is preliminary data.</text>
</comment>
<evidence type="ECO:0000313" key="14">
    <source>
        <dbReference type="Proteomes" id="UP000030960"/>
    </source>
</evidence>
<comment type="subunit">
    <text evidence="10">Monomer. Associates with 30S ribosomal subunit, binds 16S rRNA.</text>
</comment>
<feature type="domain" description="EngC GTPase" evidence="11">
    <location>
        <begin position="98"/>
        <end position="244"/>
    </location>
</feature>
<organism evidence="13 14">
    <name type="scientific">Mameliella alba</name>
    <dbReference type="NCBI Taxonomy" id="561184"/>
    <lineage>
        <taxon>Bacteria</taxon>
        <taxon>Pseudomonadati</taxon>
        <taxon>Pseudomonadota</taxon>
        <taxon>Alphaproteobacteria</taxon>
        <taxon>Rhodobacterales</taxon>
        <taxon>Roseobacteraceae</taxon>
        <taxon>Mameliella</taxon>
    </lineage>
</organism>
<keyword evidence="2 10" id="KW-0690">Ribosome biogenesis</keyword>
<dbReference type="GO" id="GO:0046872">
    <property type="term" value="F:metal ion binding"/>
    <property type="evidence" value="ECO:0007669"/>
    <property type="project" value="UniProtKB-KW"/>
</dbReference>
<keyword evidence="6 10" id="KW-0378">Hydrolase</keyword>
<comment type="cofactor">
    <cofactor evidence="10">
        <name>Zn(2+)</name>
        <dbReference type="ChEBI" id="CHEBI:29105"/>
    </cofactor>
    <text evidence="10">Binds 1 zinc ion per subunit.</text>
</comment>
<dbReference type="HAMAP" id="MF_01820">
    <property type="entry name" value="GTPase_RsgA"/>
    <property type="match status" value="1"/>
</dbReference>
<evidence type="ECO:0000313" key="13">
    <source>
        <dbReference type="EMBL" id="KHQ52146.1"/>
    </source>
</evidence>
<name>A0A0B3S636_9RHOB</name>
<comment type="subcellular location">
    <subcellularLocation>
        <location evidence="10">Cytoplasm</location>
    </subcellularLocation>
</comment>
<evidence type="ECO:0000256" key="3">
    <source>
        <dbReference type="ARBA" id="ARBA00022723"/>
    </source>
</evidence>
<dbReference type="CDD" id="cd01854">
    <property type="entry name" value="YjeQ_EngC"/>
    <property type="match status" value="1"/>
</dbReference>
<dbReference type="PROSITE" id="PS51721">
    <property type="entry name" value="G_CP"/>
    <property type="match status" value="1"/>
</dbReference>
<evidence type="ECO:0000256" key="5">
    <source>
        <dbReference type="ARBA" id="ARBA00022741"/>
    </source>
</evidence>
<dbReference type="NCBIfam" id="TIGR00157">
    <property type="entry name" value="ribosome small subunit-dependent GTPase A"/>
    <property type="match status" value="1"/>
</dbReference>
<dbReference type="GO" id="GO:0019843">
    <property type="term" value="F:rRNA binding"/>
    <property type="evidence" value="ECO:0007669"/>
    <property type="project" value="UniProtKB-KW"/>
</dbReference>
<feature type="binding site" evidence="10">
    <location>
        <position position="276"/>
    </location>
    <ligand>
        <name>Zn(2+)</name>
        <dbReference type="ChEBI" id="CHEBI:29105"/>
    </ligand>
</feature>
<feature type="binding site" evidence="10">
    <location>
        <begin position="137"/>
        <end position="140"/>
    </location>
    <ligand>
        <name>GTP</name>
        <dbReference type="ChEBI" id="CHEBI:37565"/>
    </ligand>
</feature>
<dbReference type="InterPro" id="IPR010914">
    <property type="entry name" value="RsgA_GTPase_dom"/>
</dbReference>
<keyword evidence="3 10" id="KW-0479">Metal-binding</keyword>
<accession>A0A0B3S636</accession>
<evidence type="ECO:0000256" key="6">
    <source>
        <dbReference type="ARBA" id="ARBA00022801"/>
    </source>
</evidence>
<sequence>MTEFDLTGLGWSAHFARQMGDDDRGLAPARLSEVHRDRLRALTPGGALSLLPVESTGAYAVGDWVLSDGSRAVRRLDPTSDLTRRAAGREAKLQRIAANVDTLGIVTSCNADFNIARLERYLALAHTAGCLPLVVLTKADMARDADDYLRRAQRLSPLVTAIALDATDPAEVARLAPWCKDGQTLALVGSSGVGKTTLRNTLTGEHELTQGIREDDAKGRHTTTARSLVPTQAGGWLIDTPGMRELQLADADEGIGAVFEDIEDLARQCRFRDCAHAGEPGCAVQAAIETGALDPDRLARWDKLRREDRYNSETVAEARARGKAFGKMVREISTSKKRRHDPGAP</sequence>
<dbReference type="InterPro" id="IPR027417">
    <property type="entry name" value="P-loop_NTPase"/>
</dbReference>
<gene>
    <name evidence="10 13" type="primary">rsgA</name>
    <name evidence="13" type="ORF">OA50_03161</name>
</gene>
<evidence type="ECO:0000256" key="10">
    <source>
        <dbReference type="HAMAP-Rule" id="MF_01820"/>
    </source>
</evidence>
<protein>
    <recommendedName>
        <fullName evidence="10">Small ribosomal subunit biogenesis GTPase RsgA</fullName>
        <ecNumber evidence="10">3.6.1.-</ecNumber>
    </recommendedName>
</protein>
<keyword evidence="14" id="KW-1185">Reference proteome</keyword>
<proteinExistence type="inferred from homology"/>
<keyword evidence="8 10" id="KW-0694">RNA-binding</keyword>
<evidence type="ECO:0000256" key="8">
    <source>
        <dbReference type="ARBA" id="ARBA00022884"/>
    </source>
</evidence>
<dbReference type="GO" id="GO:0042274">
    <property type="term" value="P:ribosomal small subunit biogenesis"/>
    <property type="evidence" value="ECO:0007669"/>
    <property type="project" value="UniProtKB-UniRule"/>
</dbReference>